<dbReference type="EMBL" id="CP121271">
    <property type="protein sequence ID" value="WMC87075.1"/>
    <property type="molecule type" value="Genomic_DNA"/>
</dbReference>
<dbReference type="Proteomes" id="UP001231701">
    <property type="component" value="Chromosome"/>
</dbReference>
<accession>A0AAX3ZJY1</accession>
<dbReference type="RefSeq" id="WP_127442536.1">
    <property type="nucleotide sequence ID" value="NZ_CP121271.1"/>
</dbReference>
<gene>
    <name evidence="1" type="ORF">P7W03_16540</name>
</gene>
<protein>
    <submittedName>
        <fullName evidence="1">HEPN domain-containing protein</fullName>
    </submittedName>
</protein>
<dbReference type="GeneID" id="90943666"/>
<name>A0AAX3ZJY1_STRRO</name>
<organism evidence="1 2">
    <name type="scientific">Streptomyces rochei</name>
    <name type="common">Streptomyces parvullus</name>
    <dbReference type="NCBI Taxonomy" id="1928"/>
    <lineage>
        <taxon>Bacteria</taxon>
        <taxon>Bacillati</taxon>
        <taxon>Actinomycetota</taxon>
        <taxon>Actinomycetes</taxon>
        <taxon>Kitasatosporales</taxon>
        <taxon>Streptomycetaceae</taxon>
        <taxon>Streptomyces</taxon>
        <taxon>Streptomyces rochei group</taxon>
    </lineage>
</organism>
<sequence length="475" mass="52539">MAIETSPDSHVDKTLWNYIQPPTFDAIAKIGKYTQELAAGLINAVDAVDKEGYKALFSTPSLDHHLAAFYRYQNLVGLNELYQKVQSAPSVVQKFLLPADREEEPLDPGKVMLHEVAMIPILLADMYVTKTGTTDRVEIDTLEQLYLKLKTYLLADDLQMEVFAPILGAEVTDEATFDAFSIIRLSEEQRKLLSDTPHVTPRDAYKLSSVTHALRLENVPALAGGCGSYFEVEPYESTFDMVDRFFEAVSLESQSVAGCAQMIFSPSGWFGNMDAAGNTSTTYLFRDYPTRLDALTRHTSHLNYDALARIHEHFGKLSQGHPSLRVAARRLNRAWIRDDDEDRIVDLCIGLEALLGGGSGSGEIVHKISMRAGAILSQLGWGRSGEILSAVKDVYSYRSRVVHGVPGPHKKQLLHLDGMPIHASRYALAALRAVLLVALHVEGFHPDKVDAMFVYSALDMAADQLQARDASTNSV</sequence>
<evidence type="ECO:0000313" key="1">
    <source>
        <dbReference type="EMBL" id="WMC87075.1"/>
    </source>
</evidence>
<evidence type="ECO:0000313" key="2">
    <source>
        <dbReference type="Proteomes" id="UP001231701"/>
    </source>
</evidence>
<proteinExistence type="predicted"/>
<dbReference type="AlphaFoldDB" id="A0AAX3ZJY1"/>
<reference evidence="1" key="1">
    <citation type="submission" date="2023-03" db="EMBL/GenBank/DDBJ databases">
        <title>Borrelidin-producing and root-colonizing Streptomyces rochei is a potent biopesticide for soil-borne oomycete-caused plant diseases.</title>
        <authorList>
            <person name="Zhou D."/>
            <person name="Wang X."/>
            <person name="Navarro-Munoz J.C."/>
            <person name="Li W."/>
            <person name="Li J."/>
            <person name="Jiu M."/>
            <person name="Deng S."/>
            <person name="Ye Y."/>
            <person name="Daly P."/>
            <person name="Wei L."/>
        </authorList>
    </citation>
    <scope>NUCLEOTIDE SEQUENCE</scope>
    <source>
        <strain evidence="1">JK1</strain>
    </source>
</reference>